<sequence>MTVQHPLPPLFNERSRVLILGSFPSVKSREGMFFYHHPQNRFWKVLAAVFGCPVPETIEEKRRLILDHGLALWDVIERCEIVGSSDASIRDAVPTDLSRILDHAPIEAIFCNGSTAYRLYQKHQQSRTGLEARLLPSTSPANAAWQLPRLVEAWQVVGKEA</sequence>
<keyword evidence="2" id="KW-0378">Hydrolase</keyword>
<keyword evidence="2" id="KW-0326">Glycosidase</keyword>
<dbReference type="EMBL" id="DVJJ01000166">
    <property type="protein sequence ID" value="HIS65826.1"/>
    <property type="molecule type" value="Genomic_DNA"/>
</dbReference>
<accession>A0A9D1JU34</accession>
<proteinExistence type="predicted"/>
<evidence type="ECO:0000313" key="3">
    <source>
        <dbReference type="Proteomes" id="UP000886741"/>
    </source>
</evidence>
<comment type="caution">
    <text evidence="2">The sequence shown here is derived from an EMBL/GenBank/DDBJ whole genome shotgun (WGS) entry which is preliminary data.</text>
</comment>
<evidence type="ECO:0000259" key="1">
    <source>
        <dbReference type="SMART" id="SM00986"/>
    </source>
</evidence>
<feature type="domain" description="Uracil-DNA glycosylase-like" evidence="1">
    <location>
        <begin position="8"/>
        <end position="155"/>
    </location>
</feature>
<protein>
    <submittedName>
        <fullName evidence="2">DNA-deoxyinosine glycosylase</fullName>
        <ecNumber evidence="2">3.2.2.15</ecNumber>
    </submittedName>
</protein>
<dbReference type="SMART" id="SM00986">
    <property type="entry name" value="UDG"/>
    <property type="match status" value="1"/>
</dbReference>
<dbReference type="Gene3D" id="3.40.470.10">
    <property type="entry name" value="Uracil-DNA glycosylase-like domain"/>
    <property type="match status" value="1"/>
</dbReference>
<organism evidence="2 3">
    <name type="scientific">Candidatus Avoscillospira avistercoris</name>
    <dbReference type="NCBI Taxonomy" id="2840707"/>
    <lineage>
        <taxon>Bacteria</taxon>
        <taxon>Bacillati</taxon>
        <taxon>Bacillota</taxon>
        <taxon>Clostridia</taxon>
        <taxon>Eubacteriales</taxon>
        <taxon>Oscillospiraceae</taxon>
        <taxon>Oscillospiraceae incertae sedis</taxon>
        <taxon>Candidatus Avoscillospira</taxon>
    </lineage>
</organism>
<reference evidence="2" key="2">
    <citation type="journal article" date="2021" name="PeerJ">
        <title>Extensive microbial diversity within the chicken gut microbiome revealed by metagenomics and culture.</title>
        <authorList>
            <person name="Gilroy R."/>
            <person name="Ravi A."/>
            <person name="Getino M."/>
            <person name="Pursley I."/>
            <person name="Horton D.L."/>
            <person name="Alikhan N.F."/>
            <person name="Baker D."/>
            <person name="Gharbi K."/>
            <person name="Hall N."/>
            <person name="Watson M."/>
            <person name="Adriaenssens E.M."/>
            <person name="Foster-Nyarko E."/>
            <person name="Jarju S."/>
            <person name="Secka A."/>
            <person name="Antonio M."/>
            <person name="Oren A."/>
            <person name="Chaudhuri R.R."/>
            <person name="La Ragione R."/>
            <person name="Hildebrand F."/>
            <person name="Pallen M.J."/>
        </authorList>
    </citation>
    <scope>NUCLEOTIDE SEQUENCE</scope>
    <source>
        <strain evidence="2">ChiBcec16-1751</strain>
    </source>
</reference>
<dbReference type="InterPro" id="IPR005122">
    <property type="entry name" value="Uracil-DNA_glycosylase-like"/>
</dbReference>
<dbReference type="Pfam" id="PF03167">
    <property type="entry name" value="UDG"/>
    <property type="match status" value="1"/>
</dbReference>
<reference evidence="2" key="1">
    <citation type="submission" date="2020-10" db="EMBL/GenBank/DDBJ databases">
        <authorList>
            <person name="Gilroy R."/>
        </authorList>
    </citation>
    <scope>NUCLEOTIDE SEQUENCE</scope>
    <source>
        <strain evidence="2">ChiBcec16-1751</strain>
    </source>
</reference>
<dbReference type="GO" id="GO:0033958">
    <property type="term" value="F:DNA-deoxyinosine glycosylase activity"/>
    <property type="evidence" value="ECO:0007669"/>
    <property type="project" value="UniProtKB-EC"/>
</dbReference>
<dbReference type="InterPro" id="IPR026353">
    <property type="entry name" value="Hypoxan-DNA_Glyclase"/>
</dbReference>
<name>A0A9D1JU34_9FIRM</name>
<evidence type="ECO:0000313" key="2">
    <source>
        <dbReference type="EMBL" id="HIS65826.1"/>
    </source>
</evidence>
<dbReference type="SUPFAM" id="SSF52141">
    <property type="entry name" value="Uracil-DNA glycosylase-like"/>
    <property type="match status" value="1"/>
</dbReference>
<dbReference type="NCBIfam" id="TIGR04274">
    <property type="entry name" value="hypoxanDNAglyco"/>
    <property type="match status" value="1"/>
</dbReference>
<dbReference type="EC" id="3.2.2.15" evidence="2"/>
<dbReference type="AlphaFoldDB" id="A0A9D1JU34"/>
<dbReference type="Proteomes" id="UP000886741">
    <property type="component" value="Unassembled WGS sequence"/>
</dbReference>
<dbReference type="InterPro" id="IPR036895">
    <property type="entry name" value="Uracil-DNA_glycosylase-like_sf"/>
</dbReference>
<gene>
    <name evidence="2" type="ORF">IAA83_10745</name>
</gene>
<dbReference type="CDD" id="cd10032">
    <property type="entry name" value="UDG-F6_HDG"/>
    <property type="match status" value="1"/>
</dbReference>
<dbReference type="SMART" id="SM00987">
    <property type="entry name" value="UreE_C"/>
    <property type="match status" value="1"/>
</dbReference>